<dbReference type="GO" id="GO:0032958">
    <property type="term" value="P:inositol phosphate biosynthetic process"/>
    <property type="evidence" value="ECO:0007669"/>
    <property type="project" value="TreeGrafter"/>
</dbReference>
<dbReference type="Proteomes" id="UP000327118">
    <property type="component" value="Unassembled WGS sequence"/>
</dbReference>
<dbReference type="Pfam" id="PF18086">
    <property type="entry name" value="PPIP5K2_N"/>
    <property type="match status" value="1"/>
</dbReference>
<dbReference type="OrthoDB" id="18042at2759"/>
<sequence>MSTRYKLTAVTKRPEINGNDNPTPVLTPRTEDIDRRHRPSPTYSTRATSSETCRPPVHIMRPPWRLGICAMQDKALSKPNQEIFRRLQVDGLIDVALFSEKTLLTKAPKDWPACDFLIAFYSDGFPLEKAVAYTQLRTPFCYNDLRMQSVLFDRRLCNRVLDYLGDGNTLFVDGRTLHKPFVEKPVNAEDHNIYIYFPQTPQRPGGGRRLFRKVDNKCSEYDANLVVPRCLTEQGTTSYVYEPLLNADNDEDVKAYAVGPRYCLAVRRKSPAVTGVVHQDASGREVRLLTEVSREEAEAASRISRGFGQSVCGFDIVRHTGKSYVIDVNGWTSVKNQPASFYGQCADLLQQMLLSHVAHTIAQS</sequence>
<feature type="region of interest" description="Disordered" evidence="3">
    <location>
        <begin position="14"/>
        <end position="54"/>
    </location>
</feature>
<reference evidence="6" key="1">
    <citation type="submission" date="2019-04" db="EMBL/GenBank/DDBJ databases">
        <title>Friends and foes A comparative genomics studyof 23 Aspergillus species from section Flavi.</title>
        <authorList>
            <consortium name="DOE Joint Genome Institute"/>
            <person name="Kjaerbolling I."/>
            <person name="Vesth T."/>
            <person name="Frisvad J.C."/>
            <person name="Nybo J.L."/>
            <person name="Theobald S."/>
            <person name="Kildgaard S."/>
            <person name="Isbrandt T."/>
            <person name="Kuo A."/>
            <person name="Sato A."/>
            <person name="Lyhne E.K."/>
            <person name="Kogle M.E."/>
            <person name="Wiebenga A."/>
            <person name="Kun R.S."/>
            <person name="Lubbers R.J."/>
            <person name="Makela M.R."/>
            <person name="Barry K."/>
            <person name="Chovatia M."/>
            <person name="Clum A."/>
            <person name="Daum C."/>
            <person name="Haridas S."/>
            <person name="He G."/>
            <person name="LaButti K."/>
            <person name="Lipzen A."/>
            <person name="Mondo S."/>
            <person name="Riley R."/>
            <person name="Salamov A."/>
            <person name="Simmons B.A."/>
            <person name="Magnuson J.K."/>
            <person name="Henrissat B."/>
            <person name="Mortensen U.H."/>
            <person name="Larsen T.O."/>
            <person name="Devries R.P."/>
            <person name="Grigoriev I.V."/>
            <person name="Machida M."/>
            <person name="Baker S.E."/>
            <person name="Andersen M.R."/>
        </authorList>
    </citation>
    <scope>NUCLEOTIDE SEQUENCE [LARGE SCALE GENOMIC DNA]</scope>
    <source>
        <strain evidence="6">CBS 553.77</strain>
    </source>
</reference>
<comment type="catalytic activity">
    <reaction evidence="2">
        <text>1D-myo-inositol hexakisphosphate + ATP = 1-diphospho-1D-myo-inositol 2,3,4,5,6-pentakisphosphate + ADP</text>
        <dbReference type="Rhea" id="RHEA:37459"/>
        <dbReference type="ChEBI" id="CHEBI:30616"/>
        <dbReference type="ChEBI" id="CHEBI:58130"/>
        <dbReference type="ChEBI" id="CHEBI:74946"/>
        <dbReference type="ChEBI" id="CHEBI:456216"/>
        <dbReference type="EC" id="2.7.4.24"/>
    </reaction>
    <physiologicalReaction direction="left-to-right" evidence="2">
        <dbReference type="Rhea" id="RHEA:37460"/>
    </physiologicalReaction>
</comment>
<dbReference type="GO" id="GO:0006020">
    <property type="term" value="P:inositol metabolic process"/>
    <property type="evidence" value="ECO:0007669"/>
    <property type="project" value="TreeGrafter"/>
</dbReference>
<feature type="domain" description="VIP1 N-terminal" evidence="4">
    <location>
        <begin position="65"/>
        <end position="153"/>
    </location>
</feature>
<accession>A0A5N6Z171</accession>
<dbReference type="EMBL" id="ML739210">
    <property type="protein sequence ID" value="KAE8350676.1"/>
    <property type="molecule type" value="Genomic_DNA"/>
</dbReference>
<feature type="compositionally biased region" description="Polar residues" evidence="3">
    <location>
        <begin position="41"/>
        <end position="52"/>
    </location>
</feature>
<dbReference type="AlphaFoldDB" id="A0A5N6Z171"/>
<evidence type="ECO:0000256" key="1">
    <source>
        <dbReference type="ARBA" id="ARBA00033696"/>
    </source>
</evidence>
<dbReference type="GO" id="GO:0033857">
    <property type="term" value="F:5-diphosphoinositol pentakisphosphate 1-kinase activity"/>
    <property type="evidence" value="ECO:0007669"/>
    <property type="project" value="TreeGrafter"/>
</dbReference>
<keyword evidence="6" id="KW-1185">Reference proteome</keyword>
<evidence type="ECO:0000256" key="2">
    <source>
        <dbReference type="ARBA" id="ARBA00034629"/>
    </source>
</evidence>
<dbReference type="PANTHER" id="PTHR12750:SF9">
    <property type="entry name" value="INOSITOL HEXAKISPHOSPHATE AND DIPHOSPHOINOSITOL-PENTAKISPHOSPHATE KINASE"/>
    <property type="match status" value="1"/>
</dbReference>
<protein>
    <recommendedName>
        <fullName evidence="4">VIP1 N-terminal domain-containing protein</fullName>
    </recommendedName>
</protein>
<evidence type="ECO:0000313" key="5">
    <source>
        <dbReference type="EMBL" id="KAE8350676.1"/>
    </source>
</evidence>
<dbReference type="SUPFAM" id="SSF56059">
    <property type="entry name" value="Glutathione synthetase ATP-binding domain-like"/>
    <property type="match status" value="1"/>
</dbReference>
<name>A0A5N6Z171_9EURO</name>
<dbReference type="InterPro" id="IPR040557">
    <property type="entry name" value="VIP1_N"/>
</dbReference>
<dbReference type="GO" id="GO:0005829">
    <property type="term" value="C:cytosol"/>
    <property type="evidence" value="ECO:0007669"/>
    <property type="project" value="TreeGrafter"/>
</dbReference>
<gene>
    <name evidence="5" type="ORF">BDV28DRAFT_159398</name>
</gene>
<dbReference type="InterPro" id="IPR037446">
    <property type="entry name" value="His_Pase_VIP1"/>
</dbReference>
<dbReference type="GO" id="GO:0000828">
    <property type="term" value="F:inositol hexakisphosphate kinase activity"/>
    <property type="evidence" value="ECO:0007669"/>
    <property type="project" value="TreeGrafter"/>
</dbReference>
<comment type="catalytic activity">
    <reaction evidence="1">
        <text>5-diphospho-1D-myo-inositol 1,2,3,4,6-pentakisphosphate + ATP + H(+) = 1,5-bis(diphospho)-1D-myo-inositol 2,3,4,6-tetrakisphosphate + ADP</text>
        <dbReference type="Rhea" id="RHEA:10276"/>
        <dbReference type="ChEBI" id="CHEBI:15378"/>
        <dbReference type="ChEBI" id="CHEBI:30616"/>
        <dbReference type="ChEBI" id="CHEBI:58628"/>
        <dbReference type="ChEBI" id="CHEBI:77983"/>
        <dbReference type="ChEBI" id="CHEBI:456216"/>
        <dbReference type="EC" id="2.7.4.24"/>
    </reaction>
    <physiologicalReaction direction="left-to-right" evidence="1">
        <dbReference type="Rhea" id="RHEA:10277"/>
    </physiologicalReaction>
</comment>
<evidence type="ECO:0000313" key="6">
    <source>
        <dbReference type="Proteomes" id="UP000327118"/>
    </source>
</evidence>
<proteinExistence type="predicted"/>
<dbReference type="PANTHER" id="PTHR12750">
    <property type="entry name" value="DIPHOSPHOINOSITOL PENTAKISPHOSPHATE KINASE"/>
    <property type="match status" value="1"/>
</dbReference>
<evidence type="ECO:0000259" key="4">
    <source>
        <dbReference type="Pfam" id="PF18086"/>
    </source>
</evidence>
<organism evidence="5 6">
    <name type="scientific">Aspergillus coremiiformis</name>
    <dbReference type="NCBI Taxonomy" id="138285"/>
    <lineage>
        <taxon>Eukaryota</taxon>
        <taxon>Fungi</taxon>
        <taxon>Dikarya</taxon>
        <taxon>Ascomycota</taxon>
        <taxon>Pezizomycotina</taxon>
        <taxon>Eurotiomycetes</taxon>
        <taxon>Eurotiomycetidae</taxon>
        <taxon>Eurotiales</taxon>
        <taxon>Aspergillaceae</taxon>
        <taxon>Aspergillus</taxon>
        <taxon>Aspergillus subgen. Circumdati</taxon>
    </lineage>
</organism>
<dbReference type="Gene3D" id="3.40.50.11950">
    <property type="match status" value="1"/>
</dbReference>
<evidence type="ECO:0000256" key="3">
    <source>
        <dbReference type="SAM" id="MobiDB-lite"/>
    </source>
</evidence>
<dbReference type="Gene3D" id="3.30.470.20">
    <property type="entry name" value="ATP-grasp fold, B domain"/>
    <property type="match status" value="1"/>
</dbReference>